<keyword evidence="7" id="KW-0997">Cell inner membrane</keyword>
<dbReference type="InterPro" id="IPR059000">
    <property type="entry name" value="ATPase_P-type_domA"/>
</dbReference>
<evidence type="ECO:0000256" key="3">
    <source>
        <dbReference type="ARBA" id="ARBA00008746"/>
    </source>
</evidence>
<keyword evidence="8" id="KW-0597">Phosphoprotein</keyword>
<dbReference type="Gene3D" id="3.40.50.1000">
    <property type="entry name" value="HAD superfamily/HAD-like"/>
    <property type="match status" value="1"/>
</dbReference>
<dbReference type="SFLD" id="SFLDS00003">
    <property type="entry name" value="Haloacid_Dehalogenase"/>
    <property type="match status" value="1"/>
</dbReference>
<keyword evidence="13" id="KW-1278">Translocase</keyword>
<proteinExistence type="inferred from homology"/>
<dbReference type="SFLD" id="SFLDG00002">
    <property type="entry name" value="C1.7:_P-type_atpase_like"/>
    <property type="match status" value="1"/>
</dbReference>
<dbReference type="Pfam" id="PF13246">
    <property type="entry name" value="Cation_ATPase"/>
    <property type="match status" value="1"/>
</dbReference>
<dbReference type="InterPro" id="IPR023298">
    <property type="entry name" value="ATPase_P-typ_TM_dom_sf"/>
</dbReference>
<keyword evidence="9 18" id="KW-0812">Transmembrane</keyword>
<comment type="subcellular location">
    <subcellularLocation>
        <location evidence="2">Cell inner membrane</location>
        <topology evidence="2">Multi-pass membrane protein</topology>
    </subcellularLocation>
</comment>
<evidence type="ECO:0000256" key="10">
    <source>
        <dbReference type="ARBA" id="ARBA00022741"/>
    </source>
</evidence>
<comment type="similarity">
    <text evidence="3">Belongs to the cation transport ATPase (P-type) (TC 3.A.3) family. Type IIIB subfamily.</text>
</comment>
<dbReference type="InterPro" id="IPR018303">
    <property type="entry name" value="ATPase_P-typ_P_site"/>
</dbReference>
<dbReference type="NCBIfam" id="TIGR01494">
    <property type="entry name" value="ATPase_P-type"/>
    <property type="match status" value="2"/>
</dbReference>
<feature type="transmembrane region" description="Helical" evidence="18">
    <location>
        <begin position="790"/>
        <end position="808"/>
    </location>
</feature>
<dbReference type="GO" id="GO:0016887">
    <property type="term" value="F:ATP hydrolysis activity"/>
    <property type="evidence" value="ECO:0007669"/>
    <property type="project" value="InterPro"/>
</dbReference>
<dbReference type="AlphaFoldDB" id="A0A2X3BQG0"/>
<dbReference type="InterPro" id="IPR008250">
    <property type="entry name" value="ATPase_P-typ_transduc_dom_A_sf"/>
</dbReference>
<evidence type="ECO:0000256" key="18">
    <source>
        <dbReference type="SAM" id="Phobius"/>
    </source>
</evidence>
<evidence type="ECO:0000256" key="11">
    <source>
        <dbReference type="ARBA" id="ARBA00022840"/>
    </source>
</evidence>
<dbReference type="Gene3D" id="3.40.1110.10">
    <property type="entry name" value="Calcium-transporting ATPase, cytoplasmic domain N"/>
    <property type="match status" value="1"/>
</dbReference>
<dbReference type="InterPro" id="IPR001757">
    <property type="entry name" value="P_typ_ATPase"/>
</dbReference>
<dbReference type="InterPro" id="IPR006068">
    <property type="entry name" value="ATPase_P-typ_cation-transptr_C"/>
</dbReference>
<dbReference type="PROSITE" id="PS00154">
    <property type="entry name" value="ATPASE_E1_E2"/>
    <property type="match status" value="1"/>
</dbReference>
<keyword evidence="14 18" id="KW-1133">Transmembrane helix</keyword>
<feature type="transmembrane region" description="Helical" evidence="18">
    <location>
        <begin position="117"/>
        <end position="136"/>
    </location>
</feature>
<dbReference type="InterPro" id="IPR036412">
    <property type="entry name" value="HAD-like_sf"/>
</dbReference>
<dbReference type="Gene3D" id="1.20.1110.10">
    <property type="entry name" value="Calcium-transporting ATPase, transmembrane domain"/>
    <property type="match status" value="1"/>
</dbReference>
<evidence type="ECO:0000256" key="7">
    <source>
        <dbReference type="ARBA" id="ARBA00022519"/>
    </source>
</evidence>
<dbReference type="Proteomes" id="UP000250166">
    <property type="component" value="Unassembled WGS sequence"/>
</dbReference>
<dbReference type="PANTHER" id="PTHR42861">
    <property type="entry name" value="CALCIUM-TRANSPORTING ATPASE"/>
    <property type="match status" value="1"/>
</dbReference>
<dbReference type="SUPFAM" id="SSF81660">
    <property type="entry name" value="Metal cation-transporting ATPase, ATP-binding domain N"/>
    <property type="match status" value="1"/>
</dbReference>
<dbReference type="SMART" id="SM00831">
    <property type="entry name" value="Cation_ATPase_N"/>
    <property type="match status" value="1"/>
</dbReference>
<dbReference type="EMBL" id="UAWL01000006">
    <property type="protein sequence ID" value="SQB98385.1"/>
    <property type="molecule type" value="Genomic_DNA"/>
</dbReference>
<evidence type="ECO:0000256" key="9">
    <source>
        <dbReference type="ARBA" id="ARBA00022692"/>
    </source>
</evidence>
<sequence length="927" mass="102533">MTTKKIKNPQKINKKTFKILEFASMHTAENIFEYLNKSSNGLIHASKTGLNKSSIYASREIYGDNVVTHQKKQSLGTQLFKAFINPFTLILLVLAGVSCFMDIILPLSCGRADEVSIQAVVIICAMVFLSGILRFVQESRSGAAAELLLSMITTTCSVIRKNKHNEEKKKEIPLDKVVVGDIVTLSAGDMIPADVRILEAKDLFINQSSLTGESEPIEKIAKPLDKIDSITDRTNLAFMGSNVLSGQGSALVLATGDSTLFGSVASEVASQAPETNFTKGVNKVSWVLIRFMLIMVPIVFFVNGFTKGDWLEALLFGISIAVGLTPEMLPMIVSTCLAKGAVIMSKKKTIVKNLNAIQSFGAINILCTDKTGTITQDEVVLEYHINVHGKEDDRILRHAYLNSYFQTGYKNLMDIAIINKTEELELANPKIIDLSQNYTKIDEMPFDFVRRRLSVVVQDTSGKTQMITKGAVEEMLSICSFVEYDSKLEPLSNELKQEILQVVDDLNKDGFRVIALAQKNNPSQVGAFGVKDECDMVLLGYLAFLDPPKSSAKLAITALRDHGVMAKVLTGDNPKVAQNICKQVGLQVGINGDKILLGHQIEQMSDEELAVCAIQTEVFAKLSPDQKVRIMKVLQDLGHSVGFMGDGINDVPALKIADVGISVDSAVDIAKESADIILLEKDLMVLEEGIIEGRKTYANMIKYIKMTASSNFGNMFSVLAASVFLPFIPMMPLHLLILNLIYDISCMSLPWDNVDKEILKTPQNWDSKSVSSFMLWFGPVSSVFDWSTYVFMYFVCCPMFVSGGVLYNDLVNVFAGDMLATMQLNYEAMFQAGWFIESMWSQMLIIHMLRTSKIPFVQSSASAPVMFFTLSGIIALTIIPFTQLANALGFVALPSWFFWYLIPCVVLYMLLATLVKVIYIRCYGKLL</sequence>
<comment type="catalytic activity">
    <reaction evidence="17">
        <text>Mg(2+)(out) + ATP + H2O = Mg(2+)(in) + ADP + phosphate + H(+)</text>
        <dbReference type="Rhea" id="RHEA:10260"/>
        <dbReference type="ChEBI" id="CHEBI:15377"/>
        <dbReference type="ChEBI" id="CHEBI:15378"/>
        <dbReference type="ChEBI" id="CHEBI:18420"/>
        <dbReference type="ChEBI" id="CHEBI:30616"/>
        <dbReference type="ChEBI" id="CHEBI:43474"/>
        <dbReference type="ChEBI" id="CHEBI:456216"/>
        <dbReference type="EC" id="7.2.2.14"/>
    </reaction>
</comment>
<evidence type="ECO:0000313" key="21">
    <source>
        <dbReference type="Proteomes" id="UP000250166"/>
    </source>
</evidence>
<feature type="transmembrane region" description="Helical" evidence="18">
    <location>
        <begin position="861"/>
        <end position="885"/>
    </location>
</feature>
<evidence type="ECO:0000256" key="16">
    <source>
        <dbReference type="ARBA" id="ARBA00029806"/>
    </source>
</evidence>
<dbReference type="SFLD" id="SFLDF00027">
    <property type="entry name" value="p-type_atpase"/>
    <property type="match status" value="1"/>
</dbReference>
<organism evidence="20 21">
    <name type="scientific">Helicobacter fennelliae</name>
    <dbReference type="NCBI Taxonomy" id="215"/>
    <lineage>
        <taxon>Bacteria</taxon>
        <taxon>Pseudomonadati</taxon>
        <taxon>Campylobacterota</taxon>
        <taxon>Epsilonproteobacteria</taxon>
        <taxon>Campylobacterales</taxon>
        <taxon>Helicobacteraceae</taxon>
        <taxon>Helicobacter</taxon>
    </lineage>
</organism>
<dbReference type="SUPFAM" id="SSF81665">
    <property type="entry name" value="Calcium ATPase, transmembrane domain M"/>
    <property type="match status" value="1"/>
</dbReference>
<comment type="function">
    <text evidence="1">Mediates magnesium influx to the cytosol.</text>
</comment>
<keyword evidence="6" id="KW-1003">Cell membrane</keyword>
<evidence type="ECO:0000256" key="15">
    <source>
        <dbReference type="ARBA" id="ARBA00023136"/>
    </source>
</evidence>
<dbReference type="GO" id="GO:0005524">
    <property type="term" value="F:ATP binding"/>
    <property type="evidence" value="ECO:0007669"/>
    <property type="project" value="UniProtKB-KW"/>
</dbReference>
<dbReference type="InterPro" id="IPR044492">
    <property type="entry name" value="P_typ_ATPase_HD_dom"/>
</dbReference>
<dbReference type="NCBIfam" id="NF011702">
    <property type="entry name" value="PRK15122.1"/>
    <property type="match status" value="1"/>
</dbReference>
<evidence type="ECO:0000256" key="5">
    <source>
        <dbReference type="ARBA" id="ARBA00013555"/>
    </source>
</evidence>
<evidence type="ECO:0000313" key="20">
    <source>
        <dbReference type="EMBL" id="SQB98385.1"/>
    </source>
</evidence>
<evidence type="ECO:0000259" key="19">
    <source>
        <dbReference type="SMART" id="SM00831"/>
    </source>
</evidence>
<dbReference type="Pfam" id="PF00122">
    <property type="entry name" value="E1-E2_ATPase"/>
    <property type="match status" value="1"/>
</dbReference>
<dbReference type="Gene3D" id="2.70.150.10">
    <property type="entry name" value="Calcium-transporting ATPase, cytoplasmic transduction domain A"/>
    <property type="match status" value="1"/>
</dbReference>
<dbReference type="InterPro" id="IPR023214">
    <property type="entry name" value="HAD_sf"/>
</dbReference>
<dbReference type="GO" id="GO:0015444">
    <property type="term" value="F:P-type magnesium transporter activity"/>
    <property type="evidence" value="ECO:0007669"/>
    <property type="project" value="UniProtKB-EC"/>
</dbReference>
<keyword evidence="11" id="KW-0067">ATP-binding</keyword>
<feature type="transmembrane region" description="Helical" evidence="18">
    <location>
        <begin position="897"/>
        <end position="919"/>
    </location>
</feature>
<name>A0A2X3BQG0_9HELI</name>
<evidence type="ECO:0000256" key="17">
    <source>
        <dbReference type="ARBA" id="ARBA00047295"/>
    </source>
</evidence>
<evidence type="ECO:0000256" key="6">
    <source>
        <dbReference type="ARBA" id="ARBA00022475"/>
    </source>
</evidence>
<dbReference type="SUPFAM" id="SSF81653">
    <property type="entry name" value="Calcium ATPase, transduction domain A"/>
    <property type="match status" value="1"/>
</dbReference>
<evidence type="ECO:0000256" key="4">
    <source>
        <dbReference type="ARBA" id="ARBA00012786"/>
    </source>
</evidence>
<dbReference type="EC" id="7.2.2.14" evidence="4"/>
<keyword evidence="20" id="KW-0378">Hydrolase</keyword>
<dbReference type="RefSeq" id="WP_112058509.1">
    <property type="nucleotide sequence ID" value="NZ_UAWL01000006.1"/>
</dbReference>
<dbReference type="InterPro" id="IPR006415">
    <property type="entry name" value="P-type_ATPase_IIIB"/>
</dbReference>
<evidence type="ECO:0000256" key="8">
    <source>
        <dbReference type="ARBA" id="ARBA00022553"/>
    </source>
</evidence>
<gene>
    <name evidence="20" type="primary">mgtB_1</name>
    <name evidence="20" type="ORF">NCTC13102_00842</name>
</gene>
<evidence type="ECO:0000256" key="2">
    <source>
        <dbReference type="ARBA" id="ARBA00004429"/>
    </source>
</evidence>
<evidence type="ECO:0000256" key="1">
    <source>
        <dbReference type="ARBA" id="ARBA00003954"/>
    </source>
</evidence>
<evidence type="ECO:0000256" key="14">
    <source>
        <dbReference type="ARBA" id="ARBA00022989"/>
    </source>
</evidence>
<evidence type="ECO:0000256" key="13">
    <source>
        <dbReference type="ARBA" id="ARBA00022967"/>
    </source>
</evidence>
<keyword evidence="15 18" id="KW-0472">Membrane</keyword>
<dbReference type="SUPFAM" id="SSF56784">
    <property type="entry name" value="HAD-like"/>
    <property type="match status" value="1"/>
</dbReference>
<dbReference type="InterPro" id="IPR023299">
    <property type="entry name" value="ATPase_P-typ_cyto_dom_N"/>
</dbReference>
<accession>A0A2X3BQG0</accession>
<protein>
    <recommendedName>
        <fullName evidence="5">Magnesium-transporting ATPase, P-type 1</fullName>
        <ecNumber evidence="4">7.2.2.14</ecNumber>
    </recommendedName>
    <alternativeName>
        <fullName evidence="16">Mg(2+) transport ATPase, P-type 1</fullName>
    </alternativeName>
</protein>
<keyword evidence="10" id="KW-0547">Nucleotide-binding</keyword>
<dbReference type="PRINTS" id="PR01836">
    <property type="entry name" value="MGATPASE"/>
</dbReference>
<feature type="transmembrane region" description="Helical" evidence="18">
    <location>
        <begin position="314"/>
        <end position="338"/>
    </location>
</feature>
<feature type="transmembrane region" description="Helical" evidence="18">
    <location>
        <begin position="82"/>
        <end position="105"/>
    </location>
</feature>
<dbReference type="Pfam" id="PF00690">
    <property type="entry name" value="Cation_ATPase_N"/>
    <property type="match status" value="1"/>
</dbReference>
<dbReference type="CDD" id="cd02077">
    <property type="entry name" value="P-type_ATPase_Mg"/>
    <property type="match status" value="1"/>
</dbReference>
<feature type="transmembrane region" description="Helical" evidence="18">
    <location>
        <begin position="284"/>
        <end position="302"/>
    </location>
</feature>
<feature type="domain" description="Cation-transporting P-type ATPase N-terminal" evidence="19">
    <location>
        <begin position="21"/>
        <end position="103"/>
    </location>
</feature>
<keyword evidence="12" id="KW-0460">Magnesium</keyword>
<reference evidence="20 21" key="1">
    <citation type="submission" date="2018-06" db="EMBL/GenBank/DDBJ databases">
        <authorList>
            <consortium name="Pathogen Informatics"/>
            <person name="Doyle S."/>
        </authorList>
    </citation>
    <scope>NUCLEOTIDE SEQUENCE [LARGE SCALE GENOMIC DNA]</scope>
    <source>
        <strain evidence="20 21">NCTC13102</strain>
    </source>
</reference>
<dbReference type="InterPro" id="IPR004014">
    <property type="entry name" value="ATPase_P-typ_cation-transptr_N"/>
</dbReference>
<dbReference type="NCBIfam" id="TIGR01524">
    <property type="entry name" value="ATPase-IIIB_Mg"/>
    <property type="match status" value="1"/>
</dbReference>
<evidence type="ECO:0000256" key="12">
    <source>
        <dbReference type="ARBA" id="ARBA00022842"/>
    </source>
</evidence>
<dbReference type="Pfam" id="PF00689">
    <property type="entry name" value="Cation_ATPase_C"/>
    <property type="match status" value="1"/>
</dbReference>
<dbReference type="GO" id="GO:0005886">
    <property type="term" value="C:plasma membrane"/>
    <property type="evidence" value="ECO:0007669"/>
    <property type="project" value="UniProtKB-SubCell"/>
</dbReference>